<evidence type="ECO:0000256" key="1">
    <source>
        <dbReference type="ARBA" id="ARBA00004196"/>
    </source>
</evidence>
<gene>
    <name evidence="4" type="ORF">HRJ53_02015</name>
</gene>
<keyword evidence="5" id="KW-1185">Reference proteome</keyword>
<dbReference type="InterPro" id="IPR050465">
    <property type="entry name" value="UPF0194_transport"/>
</dbReference>
<feature type="non-terminal residue" evidence="4">
    <location>
        <position position="132"/>
    </location>
</feature>
<proteinExistence type="predicted"/>
<dbReference type="EMBL" id="JACDQQ010000206">
    <property type="protein sequence ID" value="MBA0083748.1"/>
    <property type="molecule type" value="Genomic_DNA"/>
</dbReference>
<comment type="caution">
    <text evidence="4">The sequence shown here is derived from an EMBL/GenBank/DDBJ whole genome shotgun (WGS) entry which is preliminary data.</text>
</comment>
<sequence>MIRGIRSWKSRHKAVAGAALALLSGLGFGAFRMASSAVAIPTAEVQRKDFVDTLEIKGEVKALRSKVIAAPYGAGDLQIVSLVANAAKVKKGDLLVQFDATTMKQKLAQDQSGAKSAEAEINQSQAAARLKE</sequence>
<dbReference type="AlphaFoldDB" id="A0A7V8NLY2"/>
<evidence type="ECO:0000256" key="3">
    <source>
        <dbReference type="SAM" id="MobiDB-lite"/>
    </source>
</evidence>
<protein>
    <recommendedName>
        <fullName evidence="6">Biotin/lipoyl-binding protein</fullName>
    </recommendedName>
</protein>
<dbReference type="Proteomes" id="UP000567293">
    <property type="component" value="Unassembled WGS sequence"/>
</dbReference>
<evidence type="ECO:0000256" key="2">
    <source>
        <dbReference type="ARBA" id="ARBA00023054"/>
    </source>
</evidence>
<comment type="subcellular location">
    <subcellularLocation>
        <location evidence="1">Cell envelope</location>
    </subcellularLocation>
</comment>
<evidence type="ECO:0008006" key="6">
    <source>
        <dbReference type="Google" id="ProtNLM"/>
    </source>
</evidence>
<organism evidence="4 5">
    <name type="scientific">Candidatus Acidiferrum panamense</name>
    <dbReference type="NCBI Taxonomy" id="2741543"/>
    <lineage>
        <taxon>Bacteria</taxon>
        <taxon>Pseudomonadati</taxon>
        <taxon>Acidobacteriota</taxon>
        <taxon>Terriglobia</taxon>
        <taxon>Candidatus Acidiferrales</taxon>
        <taxon>Candidatus Acidiferrum</taxon>
    </lineage>
</organism>
<evidence type="ECO:0000313" key="4">
    <source>
        <dbReference type="EMBL" id="MBA0083748.1"/>
    </source>
</evidence>
<accession>A0A7V8NLY2</accession>
<feature type="region of interest" description="Disordered" evidence="3">
    <location>
        <begin position="109"/>
        <end position="132"/>
    </location>
</feature>
<keyword evidence="2" id="KW-0175">Coiled coil</keyword>
<dbReference type="PANTHER" id="PTHR32347">
    <property type="entry name" value="EFFLUX SYSTEM COMPONENT YKNX-RELATED"/>
    <property type="match status" value="1"/>
</dbReference>
<reference evidence="4" key="1">
    <citation type="submission" date="2020-06" db="EMBL/GenBank/DDBJ databases">
        <title>Legume-microbial interactions unlock mineral nutrients during tropical forest succession.</title>
        <authorList>
            <person name="Epihov D.Z."/>
        </authorList>
    </citation>
    <scope>NUCLEOTIDE SEQUENCE [LARGE SCALE GENOMIC DNA]</scope>
    <source>
        <strain evidence="4">Pan2503</strain>
    </source>
</reference>
<evidence type="ECO:0000313" key="5">
    <source>
        <dbReference type="Proteomes" id="UP000567293"/>
    </source>
</evidence>
<dbReference type="GO" id="GO:0030313">
    <property type="term" value="C:cell envelope"/>
    <property type="evidence" value="ECO:0007669"/>
    <property type="project" value="UniProtKB-SubCell"/>
</dbReference>
<name>A0A7V8NLY2_9BACT</name>